<keyword evidence="4" id="KW-1185">Reference proteome</keyword>
<evidence type="ECO:0000313" key="3">
    <source>
        <dbReference type="EMBL" id="ODS03483.1"/>
    </source>
</evidence>
<dbReference type="Gene3D" id="2.30.30.40">
    <property type="entry name" value="SH3 Domains"/>
    <property type="match status" value="1"/>
</dbReference>
<dbReference type="EMBL" id="LPWD01000103">
    <property type="protein sequence ID" value="ODS03483.1"/>
    <property type="molecule type" value="Genomic_DNA"/>
</dbReference>
<dbReference type="Pfam" id="PF08239">
    <property type="entry name" value="SH3_3"/>
    <property type="match status" value="1"/>
</dbReference>
<dbReference type="InterPro" id="IPR003646">
    <property type="entry name" value="SH3-like_bac-type"/>
</dbReference>
<feature type="chain" id="PRO_5009139195" description="SH3b domain-containing protein" evidence="1">
    <location>
        <begin position="24"/>
        <end position="290"/>
    </location>
</feature>
<protein>
    <recommendedName>
        <fullName evidence="2">SH3b domain-containing protein</fullName>
    </recommendedName>
</protein>
<sequence length="290" mass="32231">MSSLRIFVSCLILGAGFATSAAAQEPNGYPITDVNLRAGPGTEYPVILTVPADAPITILGCLPDYSWCDSVFENYRGWMSAVYLSGYSEGDYYLLRDYAPDLGYQRVTFNIDAYWDSYYRDEPFYGNRGRWARPREAGWVDDGVFYDRLSPHGSWTWIQGRYVWVPANVDRGWRPYTRGRWVYTDRGWTWASNEPFGWATYHYGRWGFSDRVGWFCARQSVGAGLGVMAAVGRLSGLGPAAASSTVAMTAVTIATAAGSTSISRSAMCPTITGRWCRRATSSPTICRATT</sequence>
<gene>
    <name evidence="3" type="ORF">AUC71_09430</name>
</gene>
<dbReference type="AlphaFoldDB" id="A0A1E3WCD2"/>
<organism evidence="3 4">
    <name type="scientific">Methyloceanibacter marginalis</name>
    <dbReference type="NCBI Taxonomy" id="1774971"/>
    <lineage>
        <taxon>Bacteria</taxon>
        <taxon>Pseudomonadati</taxon>
        <taxon>Pseudomonadota</taxon>
        <taxon>Alphaproteobacteria</taxon>
        <taxon>Hyphomicrobiales</taxon>
        <taxon>Hyphomicrobiaceae</taxon>
        <taxon>Methyloceanibacter</taxon>
    </lineage>
</organism>
<keyword evidence="1" id="KW-0732">Signal</keyword>
<accession>A0A1E3WCD2</accession>
<dbReference type="InterPro" id="IPR046535">
    <property type="entry name" value="DUF6600"/>
</dbReference>
<dbReference type="RefSeq" id="WP_069623315.1">
    <property type="nucleotide sequence ID" value="NZ_LPWD01000103.1"/>
</dbReference>
<name>A0A1E3WCD2_9HYPH</name>
<comment type="caution">
    <text evidence="3">The sequence shown here is derived from an EMBL/GenBank/DDBJ whole genome shotgun (WGS) entry which is preliminary data.</text>
</comment>
<feature type="domain" description="SH3b" evidence="2">
    <location>
        <begin position="33"/>
        <end position="85"/>
    </location>
</feature>
<reference evidence="3 4" key="1">
    <citation type="journal article" date="2016" name="Environ. Microbiol.">
        <title>New Methyloceanibacter diversity from North Sea sediments includes methanotroph containing solely the soluble methane monooxygenase.</title>
        <authorList>
            <person name="Vekeman B."/>
            <person name="Kerckhof F.M."/>
            <person name="Cremers G."/>
            <person name="de Vos P."/>
            <person name="Vandamme P."/>
            <person name="Boon N."/>
            <person name="Op den Camp H.J."/>
            <person name="Heylen K."/>
        </authorList>
    </citation>
    <scope>NUCLEOTIDE SEQUENCE [LARGE SCALE GENOMIC DNA]</scope>
    <source>
        <strain evidence="3 4">R-67177</strain>
    </source>
</reference>
<evidence type="ECO:0000256" key="1">
    <source>
        <dbReference type="SAM" id="SignalP"/>
    </source>
</evidence>
<dbReference type="Pfam" id="PF20245">
    <property type="entry name" value="DUF6600"/>
    <property type="match status" value="1"/>
</dbReference>
<evidence type="ECO:0000313" key="4">
    <source>
        <dbReference type="Proteomes" id="UP000095042"/>
    </source>
</evidence>
<dbReference type="Proteomes" id="UP000095042">
    <property type="component" value="Unassembled WGS sequence"/>
</dbReference>
<feature type="signal peptide" evidence="1">
    <location>
        <begin position="1"/>
        <end position="23"/>
    </location>
</feature>
<evidence type="ECO:0000259" key="2">
    <source>
        <dbReference type="Pfam" id="PF08239"/>
    </source>
</evidence>
<dbReference type="OrthoDB" id="8074373at2"/>
<proteinExistence type="predicted"/>